<accession>E3HI82</accession>
<feature type="domain" description="Glycine-rich" evidence="1">
    <location>
        <begin position="170"/>
        <end position="346"/>
    </location>
</feature>
<dbReference type="KEGG" id="axy:AXYL_04626"/>
<dbReference type="Pfam" id="PF21722">
    <property type="entry name" value="Gly_rich_2"/>
    <property type="match status" value="1"/>
</dbReference>
<name>E3HI82_ACHXA</name>
<proteinExistence type="predicted"/>
<gene>
    <name evidence="2" type="ordered locus">AXYL_04626</name>
</gene>
<evidence type="ECO:0000259" key="1">
    <source>
        <dbReference type="Pfam" id="PF21722"/>
    </source>
</evidence>
<dbReference type="InterPro" id="IPR049304">
    <property type="entry name" value="Gly_rich_dom"/>
</dbReference>
<dbReference type="RefSeq" id="WP_013395247.1">
    <property type="nucleotide sequence ID" value="NC_014640.1"/>
</dbReference>
<dbReference type="EMBL" id="CP002287">
    <property type="protein sequence ID" value="ADP17941.1"/>
    <property type="molecule type" value="Genomic_DNA"/>
</dbReference>
<sequence length="350" mass="33787">MQASNAPNKSAVPFANSGTKNTIPVASQTGVTPGLASFTDGFPPLTMTPLAAGGVPPYGADFNGILNFLSAAVRWGQAGAGYSYDVTFSTAIGGYPKGTVLKQAAANGYWLNLADNNMGNPDAGGADWIGLPAGIASTAQARALTDDTTAITPLKMAQALAAVTGYQPYTSPGVYTFDKPAGTSKVYVRVYGAGGGGACGVATAPGPSGGGQGGYWEGLFDISAVSSVTVTVGAGGAGGPSVGTNGTAGGASSFGTYCSCEGGDGGLLIANSPAGGIVAGTTGFGWRGAYGNCPQYGSGTAPLYGGAGGGGWSPFAGADPSRVPAPGMGGGGRIATAGAAGAHGAVLIQW</sequence>
<evidence type="ECO:0000313" key="3">
    <source>
        <dbReference type="Proteomes" id="UP000006876"/>
    </source>
</evidence>
<dbReference type="HOGENOM" id="CLU_052618_0_0_4"/>
<dbReference type="OrthoDB" id="1921264at2"/>
<dbReference type="Proteomes" id="UP000006876">
    <property type="component" value="Chromosome"/>
</dbReference>
<dbReference type="AlphaFoldDB" id="E3HI82"/>
<protein>
    <submittedName>
        <fullName evidence="2">Phage tail family protein 2</fullName>
    </submittedName>
</protein>
<dbReference type="STRING" id="762376.AXYL_04626"/>
<evidence type="ECO:0000313" key="2">
    <source>
        <dbReference type="EMBL" id="ADP17941.1"/>
    </source>
</evidence>
<organism evidence="2 3">
    <name type="scientific">Achromobacter xylosoxidans (strain A8)</name>
    <dbReference type="NCBI Taxonomy" id="762376"/>
    <lineage>
        <taxon>Bacteria</taxon>
        <taxon>Pseudomonadati</taxon>
        <taxon>Pseudomonadota</taxon>
        <taxon>Betaproteobacteria</taxon>
        <taxon>Burkholderiales</taxon>
        <taxon>Alcaligenaceae</taxon>
        <taxon>Achromobacter</taxon>
    </lineage>
</organism>
<reference evidence="2 3" key="1">
    <citation type="journal article" date="2011" name="J. Bacteriol.">
        <title>Complete genome sequence of the haloaromatic acid-degrading bacterium Achromobacter xylosoxidans A8.</title>
        <authorList>
            <person name="Strnad H."/>
            <person name="Ridl J."/>
            <person name="Paces J."/>
            <person name="Kolar M."/>
            <person name="Vlcek C."/>
            <person name="Paces V."/>
        </authorList>
    </citation>
    <scope>NUCLEOTIDE SEQUENCE [LARGE SCALE GENOMIC DNA]</scope>
    <source>
        <strain evidence="2 3">A8</strain>
    </source>
</reference>